<proteinExistence type="inferred from homology"/>
<evidence type="ECO:0000256" key="3">
    <source>
        <dbReference type="ARBA" id="ARBA00010299"/>
    </source>
</evidence>
<name>A0A520RZB3_9GAMM</name>
<dbReference type="Pfam" id="PF14842">
    <property type="entry name" value="FliG_N"/>
    <property type="match status" value="1"/>
</dbReference>
<evidence type="ECO:0000256" key="2">
    <source>
        <dbReference type="ARBA" id="ARBA00004515"/>
    </source>
</evidence>
<evidence type="ECO:0000256" key="7">
    <source>
        <dbReference type="ARBA" id="ARBA00022779"/>
    </source>
</evidence>
<comment type="caution">
    <text evidence="14">The sequence shown here is derived from an EMBL/GenBank/DDBJ whole genome shotgun (WGS) entry which is preliminary data.</text>
</comment>
<dbReference type="Pfam" id="PF01706">
    <property type="entry name" value="FliG_C"/>
    <property type="match status" value="1"/>
</dbReference>
<keyword evidence="14" id="KW-0966">Cell projection</keyword>
<dbReference type="GO" id="GO:0009425">
    <property type="term" value="C:bacterial-type flagellum basal body"/>
    <property type="evidence" value="ECO:0007669"/>
    <property type="project" value="UniProtKB-SubCell"/>
</dbReference>
<comment type="subcellular location">
    <subcellularLocation>
        <location evidence="1">Bacterial flagellum basal body</location>
    </subcellularLocation>
    <subcellularLocation>
        <location evidence="2">Cell inner membrane</location>
        <topology evidence="2">Peripheral membrane protein</topology>
        <orientation evidence="2">Cytoplasmic side</orientation>
    </subcellularLocation>
</comment>
<dbReference type="EMBL" id="SHAG01000030">
    <property type="protein sequence ID" value="RZO75582.1"/>
    <property type="molecule type" value="Genomic_DNA"/>
</dbReference>
<evidence type="ECO:0000259" key="12">
    <source>
        <dbReference type="Pfam" id="PF14841"/>
    </source>
</evidence>
<dbReference type="InterPro" id="IPR000090">
    <property type="entry name" value="Flg_Motor_Flig"/>
</dbReference>
<keyword evidence="9" id="KW-0975">Bacterial flagellum</keyword>
<accession>A0A520RZB3</accession>
<organism evidence="14 15">
    <name type="scientific">OM182 bacterium</name>
    <dbReference type="NCBI Taxonomy" id="2510334"/>
    <lineage>
        <taxon>Bacteria</taxon>
        <taxon>Pseudomonadati</taxon>
        <taxon>Pseudomonadota</taxon>
        <taxon>Gammaproteobacteria</taxon>
        <taxon>OMG group</taxon>
        <taxon>OM182 clade</taxon>
    </lineage>
</organism>
<protein>
    <recommendedName>
        <fullName evidence="4">Flagellar motor switch protein FliG</fullName>
    </recommendedName>
</protein>
<dbReference type="AlphaFoldDB" id="A0A520RZB3"/>
<keyword evidence="14" id="KW-0282">Flagellum</keyword>
<keyword evidence="8" id="KW-0472">Membrane</keyword>
<dbReference type="Pfam" id="PF14841">
    <property type="entry name" value="FliG_M"/>
    <property type="match status" value="1"/>
</dbReference>
<feature type="domain" description="Flagellar motor switch protein FliG N-terminal" evidence="13">
    <location>
        <begin position="22"/>
        <end position="122"/>
    </location>
</feature>
<evidence type="ECO:0000259" key="11">
    <source>
        <dbReference type="Pfam" id="PF01706"/>
    </source>
</evidence>
<evidence type="ECO:0000313" key="15">
    <source>
        <dbReference type="Proteomes" id="UP000316199"/>
    </source>
</evidence>
<dbReference type="Gene3D" id="1.10.220.30">
    <property type="match status" value="3"/>
</dbReference>
<dbReference type="PANTHER" id="PTHR30534">
    <property type="entry name" value="FLAGELLAR MOTOR SWITCH PROTEIN FLIG"/>
    <property type="match status" value="1"/>
</dbReference>
<evidence type="ECO:0000256" key="8">
    <source>
        <dbReference type="ARBA" id="ARBA00023136"/>
    </source>
</evidence>
<dbReference type="InterPro" id="IPR023087">
    <property type="entry name" value="Flg_Motor_Flig_C"/>
</dbReference>
<comment type="function">
    <text evidence="10">FliG is one of three proteins (FliG, FliN, FliM) that forms the rotor-mounted switch complex (C ring), located at the base of the basal body. This complex interacts with the CheY and CheZ chemotaxis proteins, in addition to contacting components of the motor that determine the direction of flagellar rotation.</text>
</comment>
<dbReference type="GO" id="GO:0005886">
    <property type="term" value="C:plasma membrane"/>
    <property type="evidence" value="ECO:0007669"/>
    <property type="project" value="UniProtKB-SubCell"/>
</dbReference>
<keyword evidence="6" id="KW-0145">Chemotaxis</keyword>
<evidence type="ECO:0000256" key="5">
    <source>
        <dbReference type="ARBA" id="ARBA00022475"/>
    </source>
</evidence>
<dbReference type="Proteomes" id="UP000316199">
    <property type="component" value="Unassembled WGS sequence"/>
</dbReference>
<dbReference type="NCBIfam" id="TIGR00207">
    <property type="entry name" value="fliG"/>
    <property type="match status" value="1"/>
</dbReference>
<evidence type="ECO:0000256" key="6">
    <source>
        <dbReference type="ARBA" id="ARBA00022500"/>
    </source>
</evidence>
<dbReference type="PANTHER" id="PTHR30534:SF0">
    <property type="entry name" value="FLAGELLAR MOTOR SWITCH PROTEIN FLIG"/>
    <property type="match status" value="1"/>
</dbReference>
<keyword evidence="14" id="KW-0969">Cilium</keyword>
<dbReference type="GO" id="GO:0006935">
    <property type="term" value="P:chemotaxis"/>
    <property type="evidence" value="ECO:0007669"/>
    <property type="project" value="UniProtKB-KW"/>
</dbReference>
<dbReference type="GO" id="GO:0071973">
    <property type="term" value="P:bacterial-type flagellum-dependent cell motility"/>
    <property type="evidence" value="ECO:0007669"/>
    <property type="project" value="InterPro"/>
</dbReference>
<dbReference type="InterPro" id="IPR028263">
    <property type="entry name" value="FliG_N"/>
</dbReference>
<feature type="domain" description="Flagellar motor switch protein FliG middle" evidence="12">
    <location>
        <begin position="132"/>
        <end position="204"/>
    </location>
</feature>
<dbReference type="GO" id="GO:0003774">
    <property type="term" value="F:cytoskeletal motor activity"/>
    <property type="evidence" value="ECO:0007669"/>
    <property type="project" value="InterPro"/>
</dbReference>
<dbReference type="PRINTS" id="PR00954">
    <property type="entry name" value="FLGMOTORFLIG"/>
</dbReference>
<evidence type="ECO:0000256" key="10">
    <source>
        <dbReference type="ARBA" id="ARBA00025598"/>
    </source>
</evidence>
<evidence type="ECO:0000256" key="9">
    <source>
        <dbReference type="ARBA" id="ARBA00023143"/>
    </source>
</evidence>
<dbReference type="SUPFAM" id="SSF48029">
    <property type="entry name" value="FliG"/>
    <property type="match status" value="2"/>
</dbReference>
<keyword evidence="5" id="KW-1003">Cell membrane</keyword>
<evidence type="ECO:0000256" key="4">
    <source>
        <dbReference type="ARBA" id="ARBA00021870"/>
    </source>
</evidence>
<comment type="similarity">
    <text evidence="3">Belongs to the FliG family.</text>
</comment>
<evidence type="ECO:0000256" key="1">
    <source>
        <dbReference type="ARBA" id="ARBA00004117"/>
    </source>
</evidence>
<reference evidence="14 15" key="1">
    <citation type="submission" date="2019-02" db="EMBL/GenBank/DDBJ databases">
        <title>Prokaryotic population dynamics and viral predation in marine succession experiment using metagenomics: the confinement effect.</title>
        <authorList>
            <person name="Haro-Moreno J.M."/>
            <person name="Rodriguez-Valera F."/>
            <person name="Lopez-Perez M."/>
        </authorList>
    </citation>
    <scope>NUCLEOTIDE SEQUENCE [LARGE SCALE GENOMIC DNA]</scope>
    <source>
        <strain evidence="14">MED-G157</strain>
    </source>
</reference>
<gene>
    <name evidence="14" type="primary">fliG</name>
    <name evidence="14" type="ORF">EVA68_06595</name>
</gene>
<feature type="domain" description="Flagellar motor switch protein FliG C-terminal" evidence="11">
    <location>
        <begin position="235"/>
        <end position="341"/>
    </location>
</feature>
<dbReference type="InterPro" id="IPR011002">
    <property type="entry name" value="FliG_a-hlx"/>
</dbReference>
<keyword evidence="7" id="KW-0283">Flagellar rotation</keyword>
<dbReference type="InterPro" id="IPR032779">
    <property type="entry name" value="FliG_M"/>
</dbReference>
<evidence type="ECO:0000313" key="14">
    <source>
        <dbReference type="EMBL" id="RZO75582.1"/>
    </source>
</evidence>
<evidence type="ECO:0000259" key="13">
    <source>
        <dbReference type="Pfam" id="PF14842"/>
    </source>
</evidence>
<sequence length="350" mass="37939">MSEMAAETGELTEAQELAFNSLSTTEKAAIVMVLLEESGAASVMKTLSPTQVTSVARAMIKVSDVDQPIVVAVVDEFLASLQSLTDLGMGGADYVRKVLKESVGESKAATVLAKVDPTARSSGLEMLDWMAPRAIADMVTAEHPQVISIILAMVDERTASDVLSYLPAELKGTVIRRLATLDTISDSALGQLEKVMQTRFSESTSISAAQLGGLRVAAKIMDKTRSEDASDIFDEMRAIDEDLVMAIEDNMFDFENLVDLSDRDIQTMINNFEEEELRTSLKGADDALLDKFKGNMSKNKAEMFQDEMDLMPPLAISVVDAARKSIIRQARKLQDAGELILASPDGGDFV</sequence>